<dbReference type="EMBL" id="CM001219">
    <property type="protein sequence ID" value="AES69502.2"/>
    <property type="molecule type" value="Genomic_DNA"/>
</dbReference>
<dbReference type="EMBL" id="PSQE01000003">
    <property type="protein sequence ID" value="RHN66280.1"/>
    <property type="molecule type" value="Genomic_DNA"/>
</dbReference>
<keyword evidence="10" id="KW-1185">Reference proteome</keyword>
<dbReference type="eggNOG" id="KOG0014">
    <property type="taxonomic scope" value="Eukaryota"/>
</dbReference>
<reference evidence="7 10" key="2">
    <citation type="journal article" date="2014" name="BMC Genomics">
        <title>An improved genome release (version Mt4.0) for the model legume Medicago truncatula.</title>
        <authorList>
            <person name="Tang H."/>
            <person name="Krishnakumar V."/>
            <person name="Bidwell S."/>
            <person name="Rosen B."/>
            <person name="Chan A."/>
            <person name="Zhou S."/>
            <person name="Gentzbittel L."/>
            <person name="Childs K.L."/>
            <person name="Yandell M."/>
            <person name="Gundlach H."/>
            <person name="Mayer K.F."/>
            <person name="Schwartz D.C."/>
            <person name="Town C.D."/>
        </authorList>
    </citation>
    <scope>GENOME REANNOTATION</scope>
    <source>
        <strain evidence="9 10">cv. Jemalong A17</strain>
    </source>
</reference>
<dbReference type="Proteomes" id="UP000265566">
    <property type="component" value="Chromosome 3"/>
</dbReference>
<keyword evidence="5" id="KW-0539">Nucleus</keyword>
<comment type="subcellular location">
    <subcellularLocation>
        <location evidence="1">Nucleus</location>
    </subcellularLocation>
</comment>
<reference evidence="9" key="3">
    <citation type="submission" date="2015-04" db="UniProtKB">
        <authorList>
            <consortium name="EnsemblPlants"/>
        </authorList>
    </citation>
    <scope>IDENTIFICATION</scope>
    <source>
        <strain evidence="9">cv. Jemalong A17</strain>
    </source>
</reference>
<dbReference type="InterPro" id="IPR002100">
    <property type="entry name" value="TF_MADSbox"/>
</dbReference>
<evidence type="ECO:0000256" key="2">
    <source>
        <dbReference type="ARBA" id="ARBA00023015"/>
    </source>
</evidence>
<dbReference type="STRING" id="3880.G7IWT9"/>
<dbReference type="SMART" id="SM00432">
    <property type="entry name" value="MADS"/>
    <property type="match status" value="1"/>
</dbReference>
<dbReference type="Pfam" id="PF00319">
    <property type="entry name" value="SRF-TF"/>
    <property type="match status" value="1"/>
</dbReference>
<dbReference type="Gene3D" id="3.40.1810.10">
    <property type="entry name" value="Transcription factor, MADS-box"/>
    <property type="match status" value="1"/>
</dbReference>
<evidence type="ECO:0000313" key="11">
    <source>
        <dbReference type="Proteomes" id="UP000265566"/>
    </source>
</evidence>
<feature type="domain" description="MADS-box" evidence="6">
    <location>
        <begin position="8"/>
        <end position="68"/>
    </location>
</feature>
<dbReference type="GO" id="GO:0000981">
    <property type="term" value="F:DNA-binding transcription factor activity, RNA polymerase II-specific"/>
    <property type="evidence" value="ECO:0000318"/>
    <property type="project" value="GO_Central"/>
</dbReference>
<dbReference type="InterPro" id="IPR036879">
    <property type="entry name" value="TF_MADSbox_sf"/>
</dbReference>
<dbReference type="EnsemblPlants" id="AES69502">
    <property type="protein sequence ID" value="AES69502"/>
    <property type="gene ID" value="MTR_3g030780"/>
</dbReference>
<proteinExistence type="predicted"/>
<dbReference type="KEGG" id="mtr:11445828"/>
<keyword evidence="4" id="KW-0804">Transcription</keyword>
<evidence type="ECO:0000256" key="3">
    <source>
        <dbReference type="ARBA" id="ARBA00023125"/>
    </source>
</evidence>
<keyword evidence="3" id="KW-0238">DNA-binding</keyword>
<dbReference type="HOGENOM" id="CLU_053053_5_3_1"/>
<dbReference type="FunFam" id="3.40.1810.10:FF:000006">
    <property type="entry name" value="Agamous-like MADS-box protein AGL62"/>
    <property type="match status" value="1"/>
</dbReference>
<evidence type="ECO:0000259" key="6">
    <source>
        <dbReference type="PROSITE" id="PS50066"/>
    </source>
</evidence>
<reference evidence="7 10" key="1">
    <citation type="journal article" date="2011" name="Nature">
        <title>The Medicago genome provides insight into the evolution of rhizobial symbioses.</title>
        <authorList>
            <person name="Young N.D."/>
            <person name="Debelle F."/>
            <person name="Oldroyd G.E."/>
            <person name="Geurts R."/>
            <person name="Cannon S.B."/>
            <person name="Udvardi M.K."/>
            <person name="Benedito V.A."/>
            <person name="Mayer K.F."/>
            <person name="Gouzy J."/>
            <person name="Schoof H."/>
            <person name="Van de Peer Y."/>
            <person name="Proost S."/>
            <person name="Cook D.R."/>
            <person name="Meyers B.C."/>
            <person name="Spannagl M."/>
            <person name="Cheung F."/>
            <person name="De Mita S."/>
            <person name="Krishnakumar V."/>
            <person name="Gundlach H."/>
            <person name="Zhou S."/>
            <person name="Mudge J."/>
            <person name="Bharti A.K."/>
            <person name="Murray J.D."/>
            <person name="Naoumkina M.A."/>
            <person name="Rosen B."/>
            <person name="Silverstein K.A."/>
            <person name="Tang H."/>
            <person name="Rombauts S."/>
            <person name="Zhao P.X."/>
            <person name="Zhou P."/>
            <person name="Barbe V."/>
            <person name="Bardou P."/>
            <person name="Bechner M."/>
            <person name="Bellec A."/>
            <person name="Berger A."/>
            <person name="Berges H."/>
            <person name="Bidwell S."/>
            <person name="Bisseling T."/>
            <person name="Choisne N."/>
            <person name="Couloux A."/>
            <person name="Denny R."/>
            <person name="Deshpande S."/>
            <person name="Dai X."/>
            <person name="Doyle J.J."/>
            <person name="Dudez A.M."/>
            <person name="Farmer A.D."/>
            <person name="Fouteau S."/>
            <person name="Franken C."/>
            <person name="Gibelin C."/>
            <person name="Gish J."/>
            <person name="Goldstein S."/>
            <person name="Gonzalez A.J."/>
            <person name="Green P.J."/>
            <person name="Hallab A."/>
            <person name="Hartog M."/>
            <person name="Hua A."/>
            <person name="Humphray S.J."/>
            <person name="Jeong D.H."/>
            <person name="Jing Y."/>
            <person name="Jocker A."/>
            <person name="Kenton S.M."/>
            <person name="Kim D.J."/>
            <person name="Klee K."/>
            <person name="Lai H."/>
            <person name="Lang C."/>
            <person name="Lin S."/>
            <person name="Macmil S.L."/>
            <person name="Magdelenat G."/>
            <person name="Matthews L."/>
            <person name="McCorrison J."/>
            <person name="Monaghan E.L."/>
            <person name="Mun J.H."/>
            <person name="Najar F.Z."/>
            <person name="Nicholson C."/>
            <person name="Noirot C."/>
            <person name="O'Bleness M."/>
            <person name="Paule C.R."/>
            <person name="Poulain J."/>
            <person name="Prion F."/>
            <person name="Qin B."/>
            <person name="Qu C."/>
            <person name="Retzel E.F."/>
            <person name="Riddle C."/>
            <person name="Sallet E."/>
            <person name="Samain S."/>
            <person name="Samson N."/>
            <person name="Sanders I."/>
            <person name="Saurat O."/>
            <person name="Scarpelli C."/>
            <person name="Schiex T."/>
            <person name="Segurens B."/>
            <person name="Severin A.J."/>
            <person name="Sherrier D.J."/>
            <person name="Shi R."/>
            <person name="Sims S."/>
            <person name="Singer S.R."/>
            <person name="Sinharoy S."/>
            <person name="Sterck L."/>
            <person name="Viollet A."/>
            <person name="Wang B.B."/>
            <person name="Wang K."/>
            <person name="Wang M."/>
            <person name="Wang X."/>
            <person name="Warfsmann J."/>
            <person name="Weissenbach J."/>
            <person name="White D.D."/>
            <person name="White J.D."/>
            <person name="Wiley G.B."/>
            <person name="Wincker P."/>
            <person name="Xing Y."/>
            <person name="Yang L."/>
            <person name="Yao Z."/>
            <person name="Ying F."/>
            <person name="Zhai J."/>
            <person name="Zhou L."/>
            <person name="Zuber A."/>
            <person name="Denarie J."/>
            <person name="Dixon R.A."/>
            <person name="May G.D."/>
            <person name="Schwartz D.C."/>
            <person name="Rogers J."/>
            <person name="Quetier F."/>
            <person name="Town C.D."/>
            <person name="Roe B.A."/>
        </authorList>
    </citation>
    <scope>NUCLEOTIDE SEQUENCE [LARGE SCALE GENOMIC DNA]</scope>
    <source>
        <strain evidence="7">A17</strain>
        <strain evidence="9 10">cv. Jemalong A17</strain>
    </source>
</reference>
<gene>
    <name evidence="9" type="primary">11445828</name>
    <name evidence="7" type="ordered locus">MTR_3g030780</name>
    <name evidence="8" type="ORF">MtrunA17_Chr3g0089151</name>
</gene>
<evidence type="ECO:0000313" key="9">
    <source>
        <dbReference type="EnsemblPlants" id="AES69502"/>
    </source>
</evidence>
<organism evidence="7 10">
    <name type="scientific">Medicago truncatula</name>
    <name type="common">Barrel medic</name>
    <name type="synonym">Medicago tribuloides</name>
    <dbReference type="NCBI Taxonomy" id="3880"/>
    <lineage>
        <taxon>Eukaryota</taxon>
        <taxon>Viridiplantae</taxon>
        <taxon>Streptophyta</taxon>
        <taxon>Embryophyta</taxon>
        <taxon>Tracheophyta</taxon>
        <taxon>Spermatophyta</taxon>
        <taxon>Magnoliopsida</taxon>
        <taxon>eudicotyledons</taxon>
        <taxon>Gunneridae</taxon>
        <taxon>Pentapetalae</taxon>
        <taxon>rosids</taxon>
        <taxon>fabids</taxon>
        <taxon>Fabales</taxon>
        <taxon>Fabaceae</taxon>
        <taxon>Papilionoideae</taxon>
        <taxon>50 kb inversion clade</taxon>
        <taxon>NPAAA clade</taxon>
        <taxon>Hologalegina</taxon>
        <taxon>IRL clade</taxon>
        <taxon>Trifolieae</taxon>
        <taxon>Medicago</taxon>
    </lineage>
</organism>
<dbReference type="Gramene" id="rna14230">
    <property type="protein sequence ID" value="RHN66280.1"/>
    <property type="gene ID" value="gene14230"/>
</dbReference>
<name>G7IWT9_MEDTR</name>
<keyword evidence="2" id="KW-0805">Transcription regulation</keyword>
<accession>A0A0C3VDQ8</accession>
<dbReference type="OrthoDB" id="1933443at2759"/>
<evidence type="ECO:0000256" key="1">
    <source>
        <dbReference type="ARBA" id="ARBA00004123"/>
    </source>
</evidence>
<dbReference type="PANTHER" id="PTHR11945">
    <property type="entry name" value="MADS BOX PROTEIN"/>
    <property type="match status" value="1"/>
</dbReference>
<dbReference type="GO" id="GO:0000978">
    <property type="term" value="F:RNA polymerase II cis-regulatory region sequence-specific DNA binding"/>
    <property type="evidence" value="ECO:0000318"/>
    <property type="project" value="GO_Central"/>
</dbReference>
<dbReference type="AlphaFoldDB" id="G7IWT9"/>
<dbReference type="Proteomes" id="UP000002051">
    <property type="component" value="Chromosome 3"/>
</dbReference>
<reference evidence="11" key="4">
    <citation type="journal article" date="2018" name="Nat. Plants">
        <title>Whole-genome landscape of Medicago truncatula symbiotic genes.</title>
        <authorList>
            <person name="Pecrix Y."/>
            <person name="Staton S.E."/>
            <person name="Sallet E."/>
            <person name="Lelandais-Briere C."/>
            <person name="Moreau S."/>
            <person name="Carrere S."/>
            <person name="Blein T."/>
            <person name="Jardinaud M.F."/>
            <person name="Latrasse D."/>
            <person name="Zouine M."/>
            <person name="Zahm M."/>
            <person name="Kreplak J."/>
            <person name="Mayjonade B."/>
            <person name="Satge C."/>
            <person name="Perez M."/>
            <person name="Cauet S."/>
            <person name="Marande W."/>
            <person name="Chantry-Darmon C."/>
            <person name="Lopez-Roques C."/>
            <person name="Bouchez O."/>
            <person name="Berard A."/>
            <person name="Debelle F."/>
            <person name="Munos S."/>
            <person name="Bendahmane A."/>
            <person name="Berges H."/>
            <person name="Niebel A."/>
            <person name="Buitink J."/>
            <person name="Frugier F."/>
            <person name="Benhamed M."/>
            <person name="Crespi M."/>
            <person name="Gouzy J."/>
            <person name="Gamas P."/>
        </authorList>
    </citation>
    <scope>NUCLEOTIDE SEQUENCE [LARGE SCALE GENOMIC DNA]</scope>
    <source>
        <strain evidence="11">cv. Jemalong A17</strain>
    </source>
</reference>
<dbReference type="SUPFAM" id="SSF55455">
    <property type="entry name" value="SRF-like"/>
    <property type="match status" value="1"/>
</dbReference>
<sequence length="132" mass="14952">MSSGRKVRGRQKIEMKKMNNERNLQVTFSKCRSGLFKKVSEFCTLCGVDVALVVFSPSQKVFSFGHPNVDTIIDRYLFRVPPQNNSTIEFIEPHRSAKVCALNAELIQINNTLNEKKKLGDELSLLCKAFNA</sequence>
<dbReference type="PRINTS" id="PR00404">
    <property type="entry name" value="MADSDOMAIN"/>
</dbReference>
<evidence type="ECO:0000256" key="5">
    <source>
        <dbReference type="ARBA" id="ARBA00023242"/>
    </source>
</evidence>
<evidence type="ECO:0000313" key="7">
    <source>
        <dbReference type="EMBL" id="AES69502.2"/>
    </source>
</evidence>
<dbReference type="PROSITE" id="PS50066">
    <property type="entry name" value="MADS_BOX_2"/>
    <property type="match status" value="1"/>
</dbReference>
<dbReference type="PaxDb" id="3880-AES69502"/>
<dbReference type="GO" id="GO:0006357">
    <property type="term" value="P:regulation of transcription by RNA polymerase II"/>
    <property type="evidence" value="ECO:0000318"/>
    <property type="project" value="GO_Central"/>
</dbReference>
<evidence type="ECO:0000313" key="8">
    <source>
        <dbReference type="EMBL" id="RHN66280.1"/>
    </source>
</evidence>
<dbReference type="GO" id="GO:0046983">
    <property type="term" value="F:protein dimerization activity"/>
    <property type="evidence" value="ECO:0007669"/>
    <property type="project" value="InterPro"/>
</dbReference>
<reference evidence="8" key="5">
    <citation type="journal article" date="2018" name="Nat. Plants">
        <title>Whole-genome landscape of Medicago truncatula symbiotic genes.</title>
        <authorList>
            <person name="Pecrix Y."/>
            <person name="Gamas P."/>
            <person name="Carrere S."/>
        </authorList>
    </citation>
    <scope>NUCLEOTIDE SEQUENCE</scope>
    <source>
        <tissue evidence="8">Leaves</tissue>
    </source>
</reference>
<dbReference type="PANTHER" id="PTHR11945:SF818">
    <property type="entry name" value="AGAMOUS-LIKE MADS-BOX PROTEIN AGL62"/>
    <property type="match status" value="1"/>
</dbReference>
<evidence type="ECO:0000313" key="10">
    <source>
        <dbReference type="Proteomes" id="UP000002051"/>
    </source>
</evidence>
<dbReference type="GO" id="GO:0005634">
    <property type="term" value="C:nucleus"/>
    <property type="evidence" value="ECO:0007669"/>
    <property type="project" value="UniProtKB-SubCell"/>
</dbReference>
<protein>
    <submittedName>
        <fullName evidence="7">MADS-box transcription factor family protein</fullName>
    </submittedName>
    <submittedName>
        <fullName evidence="8">Putative transcription factor MADS-type1 family</fullName>
    </submittedName>
</protein>
<accession>G7IWT9</accession>
<evidence type="ECO:0000256" key="4">
    <source>
        <dbReference type="ARBA" id="ARBA00023163"/>
    </source>
</evidence>